<accession>A0AA39MNK3</accession>
<keyword evidence="2" id="KW-1185">Reference proteome</keyword>
<proteinExistence type="predicted"/>
<organism evidence="1 2">
    <name type="scientific">Armillaria borealis</name>
    <dbReference type="NCBI Taxonomy" id="47425"/>
    <lineage>
        <taxon>Eukaryota</taxon>
        <taxon>Fungi</taxon>
        <taxon>Dikarya</taxon>
        <taxon>Basidiomycota</taxon>
        <taxon>Agaricomycotina</taxon>
        <taxon>Agaricomycetes</taxon>
        <taxon>Agaricomycetidae</taxon>
        <taxon>Agaricales</taxon>
        <taxon>Marasmiineae</taxon>
        <taxon>Physalacriaceae</taxon>
        <taxon>Armillaria</taxon>
    </lineage>
</organism>
<evidence type="ECO:0000313" key="1">
    <source>
        <dbReference type="EMBL" id="KAK0440299.1"/>
    </source>
</evidence>
<name>A0AA39MNK3_9AGAR</name>
<dbReference type="Proteomes" id="UP001175226">
    <property type="component" value="Unassembled WGS sequence"/>
</dbReference>
<sequence>MGEFVPDEDDVTIRAKRLLQKCAYAMMSKQELSGQEVALYLSGYKDHYTSHSFRNVYWANFERAIEAMDPSPECRMMKKANDCANDNVYIATNPSGSLIVRSSLVEDYIHHGSSLKDVSMWEYVSWIQKVTKASLKRRRKHVQDDEYDSDDELFTDNYADIQIPFEEEHKEASTHVQVQLPLDKWVVPVPWGESLPRQDRVAIYPRYCRLMLVFFKPWKSAHDLCVPGKTWSEILSDFHKANPDFARRMDNMQLLHECRDSRDDH</sequence>
<dbReference type="AlphaFoldDB" id="A0AA39MNK3"/>
<reference evidence="1" key="1">
    <citation type="submission" date="2023-06" db="EMBL/GenBank/DDBJ databases">
        <authorList>
            <consortium name="Lawrence Berkeley National Laboratory"/>
            <person name="Ahrendt S."/>
            <person name="Sahu N."/>
            <person name="Indic B."/>
            <person name="Wong-Bajracharya J."/>
            <person name="Merenyi Z."/>
            <person name="Ke H.-M."/>
            <person name="Monk M."/>
            <person name="Kocsube S."/>
            <person name="Drula E."/>
            <person name="Lipzen A."/>
            <person name="Balint B."/>
            <person name="Henrissat B."/>
            <person name="Andreopoulos B."/>
            <person name="Martin F.M."/>
            <person name="Harder C.B."/>
            <person name="Rigling D."/>
            <person name="Ford K.L."/>
            <person name="Foster G.D."/>
            <person name="Pangilinan J."/>
            <person name="Papanicolaou A."/>
            <person name="Barry K."/>
            <person name="LaButti K."/>
            <person name="Viragh M."/>
            <person name="Koriabine M."/>
            <person name="Yan M."/>
            <person name="Riley R."/>
            <person name="Champramary S."/>
            <person name="Plett K.L."/>
            <person name="Tsai I.J."/>
            <person name="Slot J."/>
            <person name="Sipos G."/>
            <person name="Plett J."/>
            <person name="Nagy L.G."/>
            <person name="Grigoriev I.V."/>
        </authorList>
    </citation>
    <scope>NUCLEOTIDE SEQUENCE</scope>
    <source>
        <strain evidence="1">FPL87.14</strain>
    </source>
</reference>
<feature type="non-terminal residue" evidence="1">
    <location>
        <position position="1"/>
    </location>
</feature>
<gene>
    <name evidence="1" type="ORF">EV421DRAFT_1712545</name>
</gene>
<dbReference type="EMBL" id="JAUEPT010000034">
    <property type="protein sequence ID" value="KAK0440299.1"/>
    <property type="molecule type" value="Genomic_DNA"/>
</dbReference>
<evidence type="ECO:0000313" key="2">
    <source>
        <dbReference type="Proteomes" id="UP001175226"/>
    </source>
</evidence>
<comment type="caution">
    <text evidence="1">The sequence shown here is derived from an EMBL/GenBank/DDBJ whole genome shotgun (WGS) entry which is preliminary data.</text>
</comment>
<protein>
    <submittedName>
        <fullName evidence="1">Uncharacterized protein</fullName>
    </submittedName>
</protein>